<name>A0A081KAM1_9GAMM</name>
<dbReference type="Proteomes" id="UP000027997">
    <property type="component" value="Unassembled WGS sequence"/>
</dbReference>
<evidence type="ECO:0000256" key="1">
    <source>
        <dbReference type="SAM" id="MobiDB-lite"/>
    </source>
</evidence>
<evidence type="ECO:0000313" key="3">
    <source>
        <dbReference type="Proteomes" id="UP000027997"/>
    </source>
</evidence>
<dbReference type="EMBL" id="JOJP01000001">
    <property type="protein sequence ID" value="KEI71197.1"/>
    <property type="molecule type" value="Genomic_DNA"/>
</dbReference>
<proteinExistence type="predicted"/>
<organism evidence="2 3">
    <name type="scientific">Endozoicomonas elysicola</name>
    <dbReference type="NCBI Taxonomy" id="305900"/>
    <lineage>
        <taxon>Bacteria</taxon>
        <taxon>Pseudomonadati</taxon>
        <taxon>Pseudomonadota</taxon>
        <taxon>Gammaproteobacteria</taxon>
        <taxon>Oceanospirillales</taxon>
        <taxon>Endozoicomonadaceae</taxon>
        <taxon>Endozoicomonas</taxon>
    </lineage>
</organism>
<reference evidence="2 3" key="1">
    <citation type="submission" date="2014-06" db="EMBL/GenBank/DDBJ databases">
        <title>Whole Genome Sequences of Three Symbiotic Endozoicomonas Bacteria.</title>
        <authorList>
            <person name="Neave M.J."/>
            <person name="Apprill A."/>
            <person name="Voolstra C.R."/>
        </authorList>
    </citation>
    <scope>NUCLEOTIDE SEQUENCE [LARGE SCALE GENOMIC DNA]</scope>
    <source>
        <strain evidence="2 3">DSM 22380</strain>
    </source>
</reference>
<feature type="region of interest" description="Disordered" evidence="1">
    <location>
        <begin position="35"/>
        <end position="83"/>
    </location>
</feature>
<protein>
    <submittedName>
        <fullName evidence="2">Uncharacterized protein</fullName>
    </submittedName>
</protein>
<accession>A0A081KAM1</accession>
<sequence length="212" mass="22952">MNISLSNRVEVSTIYKKRKVLAMYPGQAPYPPAPPAYPMPSPYQPAPMPQPPQTANPPTGAMPATQQTQSTTPVTTSTAGDDASKGSSWLGRLVKAVVTVGAFCAAMAEGLSLIPAAVVALLAYAAMEIISRSISWISVSNFFQRSEDNNSWLIDPAKLGKLETYQSTRRTNEGLATERLCYDNGQKQLERYTDTPAGQRVNYEVKKVVIPA</sequence>
<evidence type="ECO:0000313" key="2">
    <source>
        <dbReference type="EMBL" id="KEI71197.1"/>
    </source>
</evidence>
<feature type="compositionally biased region" description="Low complexity" evidence="1">
    <location>
        <begin position="63"/>
        <end position="79"/>
    </location>
</feature>
<keyword evidence="3" id="KW-1185">Reference proteome</keyword>
<dbReference type="AlphaFoldDB" id="A0A081KAM1"/>
<comment type="caution">
    <text evidence="2">The sequence shown here is derived from an EMBL/GenBank/DDBJ whole genome shotgun (WGS) entry which is preliminary data.</text>
</comment>
<gene>
    <name evidence="2" type="ORF">GV64_10995</name>
</gene>
<feature type="compositionally biased region" description="Pro residues" evidence="1">
    <location>
        <begin position="35"/>
        <end position="55"/>
    </location>
</feature>